<sequence length="431" mass="45779">MSVELTGGVRQEFETRPTSTGFELTGHSALRLLSVDFAEGWSHPSPLVDAAGVRLEHDTGITASVVIRSGQRLRLEVTLESALDEVVSVPGPTLRFEGERPAVAWLAGASGEVVLPSASGPGLLTQRRGVTSPADAGRAHLFEAEPWLRPRQILSSAWTYETYDGDIFDVPVEQSWLPWSRYVPRGDAVEISMPDGRVSASDGVEVIEQEGEFLLTPPGGPAEAHVWTSSGQTTIEIGSFDSVAALRSQAVASRAGLYADAVCYLIARQLTESWTHEEMLDALDRALGDLLEQPTAWAACAASIATRLGLPLAGEAAEAATKVLGHPTPDDVILLATHGLAPVELTSGGWPIGDFGRVGLEAVARIGYGRISTDGPPLRGRDVAIAKIFAAGLGESERGLRIAAYAQAAENRLLTHLTANPNPEHLAWLSL</sequence>
<proteinExistence type="predicted"/>
<dbReference type="EMBL" id="CP019605">
    <property type="protein sequence ID" value="AQP44893.1"/>
    <property type="molecule type" value="Genomic_DNA"/>
</dbReference>
<accession>A0A1Q2CFL0</accession>
<dbReference type="AlphaFoldDB" id="A0A1Q2CFL0"/>
<dbReference type="RefSeq" id="WP_077342415.1">
    <property type="nucleotide sequence ID" value="NZ_CP019605.1"/>
</dbReference>
<evidence type="ECO:0000313" key="1">
    <source>
        <dbReference type="EMBL" id="AQP44893.1"/>
    </source>
</evidence>
<name>A0A1Q2CFL0_9ACTN</name>
<reference evidence="1 2" key="1">
    <citation type="journal article" date="2016" name="Int. J. Syst. Evol. Microbiol.">
        <title>Tessaracoccus flavus sp. nov., isolated from the drainage system of a lindane-producing factory.</title>
        <authorList>
            <person name="Kumari R."/>
            <person name="Singh P."/>
            <person name="Schumann P."/>
            <person name="Lal R."/>
        </authorList>
    </citation>
    <scope>NUCLEOTIDE SEQUENCE [LARGE SCALE GENOMIC DNA]</scope>
    <source>
        <strain evidence="1 2">RP1T</strain>
    </source>
</reference>
<evidence type="ECO:0000313" key="2">
    <source>
        <dbReference type="Proteomes" id="UP000188324"/>
    </source>
</evidence>
<dbReference type="OrthoDB" id="3720765at2"/>
<keyword evidence="2" id="KW-1185">Reference proteome</keyword>
<organism evidence="1 2">
    <name type="scientific">Tessaracoccus flavus</name>
    <dbReference type="NCBI Taxonomy" id="1610493"/>
    <lineage>
        <taxon>Bacteria</taxon>
        <taxon>Bacillati</taxon>
        <taxon>Actinomycetota</taxon>
        <taxon>Actinomycetes</taxon>
        <taxon>Propionibacteriales</taxon>
        <taxon>Propionibacteriaceae</taxon>
        <taxon>Tessaracoccus</taxon>
    </lineage>
</organism>
<dbReference type="KEGG" id="tfl:RPIT_08905"/>
<protein>
    <submittedName>
        <fullName evidence="1">Uncharacterized protein</fullName>
    </submittedName>
</protein>
<gene>
    <name evidence="1" type="ORF">RPIT_08905</name>
</gene>
<dbReference type="Proteomes" id="UP000188324">
    <property type="component" value="Chromosome"/>
</dbReference>